<dbReference type="InterPro" id="IPR051081">
    <property type="entry name" value="HTH_MetalResp_TranReg"/>
</dbReference>
<evidence type="ECO:0000313" key="5">
    <source>
        <dbReference type="EMBL" id="MBK4780268.1"/>
    </source>
</evidence>
<evidence type="ECO:0000313" key="8">
    <source>
        <dbReference type="Proteomes" id="UP001138780"/>
    </source>
</evidence>
<dbReference type="GO" id="GO:0003700">
    <property type="term" value="F:DNA-binding transcription factor activity"/>
    <property type="evidence" value="ECO:0007669"/>
    <property type="project" value="InterPro"/>
</dbReference>
<dbReference type="Proteomes" id="UP001138780">
    <property type="component" value="Unassembled WGS sequence"/>
</dbReference>
<evidence type="ECO:0000313" key="6">
    <source>
        <dbReference type="EMBL" id="QUB39224.1"/>
    </source>
</evidence>
<dbReference type="Pfam" id="PF01022">
    <property type="entry name" value="HTH_5"/>
    <property type="match status" value="1"/>
</dbReference>
<evidence type="ECO:0000259" key="4">
    <source>
        <dbReference type="PROSITE" id="PS50987"/>
    </source>
</evidence>
<dbReference type="NCBIfam" id="NF033788">
    <property type="entry name" value="HTH_metalloreg"/>
    <property type="match status" value="1"/>
</dbReference>
<dbReference type="Proteomes" id="UP000676511">
    <property type="component" value="Chromosome"/>
</dbReference>
<dbReference type="SMART" id="SM00418">
    <property type="entry name" value="HTH_ARSR"/>
    <property type="match status" value="1"/>
</dbReference>
<dbReference type="CDD" id="cd00090">
    <property type="entry name" value="HTH_ARSR"/>
    <property type="match status" value="1"/>
</dbReference>
<dbReference type="AlphaFoldDB" id="A0A9X0WPC7"/>
<dbReference type="EMBL" id="MRXX01000013">
    <property type="protein sequence ID" value="MBK4780268.1"/>
    <property type="molecule type" value="Genomic_DNA"/>
</dbReference>
<reference evidence="6 7" key="2">
    <citation type="submission" date="2021-03" db="EMBL/GenBank/DDBJ databases">
        <title>Human Oral Microbial Genomes.</title>
        <authorList>
            <person name="Johnston C.D."/>
            <person name="Chen T."/>
            <person name="Dewhirst F.E."/>
        </authorList>
    </citation>
    <scope>NUCLEOTIDE SEQUENCE [LARGE SCALE GENOMIC DNA]</scope>
    <source>
        <strain evidence="6 7">CCUG 66490</strain>
    </source>
</reference>
<dbReference type="InterPro" id="IPR001845">
    <property type="entry name" value="HTH_ArsR_DNA-bd_dom"/>
</dbReference>
<evidence type="ECO:0000256" key="2">
    <source>
        <dbReference type="ARBA" id="ARBA00023125"/>
    </source>
</evidence>
<keyword evidence="2" id="KW-0238">DNA-binding</keyword>
<protein>
    <submittedName>
        <fullName evidence="6">Metalloregulator ArsR/SmtB family transcription factor</fullName>
    </submittedName>
</protein>
<dbReference type="PROSITE" id="PS50987">
    <property type="entry name" value="HTH_ARSR_2"/>
    <property type="match status" value="1"/>
</dbReference>
<evidence type="ECO:0000256" key="1">
    <source>
        <dbReference type="ARBA" id="ARBA00023015"/>
    </source>
</evidence>
<dbReference type="PRINTS" id="PR00778">
    <property type="entry name" value="HTHARSR"/>
</dbReference>
<name>A0A9X0WPC7_9STRE</name>
<dbReference type="Gene3D" id="1.10.10.10">
    <property type="entry name" value="Winged helix-like DNA-binding domain superfamily/Winged helix DNA-binding domain"/>
    <property type="match status" value="1"/>
</dbReference>
<dbReference type="InterPro" id="IPR011991">
    <property type="entry name" value="ArsR-like_HTH"/>
</dbReference>
<keyword evidence="7" id="KW-1185">Reference proteome</keyword>
<gene>
    <name evidence="5" type="ORF">BTU61_08725</name>
    <name evidence="6" type="ORF">J4854_01860</name>
</gene>
<dbReference type="SUPFAM" id="SSF46785">
    <property type="entry name" value="Winged helix' DNA-binding domain"/>
    <property type="match status" value="1"/>
</dbReference>
<feature type="domain" description="HTH arsR-type" evidence="4">
    <location>
        <begin position="260"/>
        <end position="354"/>
    </location>
</feature>
<evidence type="ECO:0000313" key="7">
    <source>
        <dbReference type="Proteomes" id="UP000676511"/>
    </source>
</evidence>
<proteinExistence type="predicted"/>
<dbReference type="RefSeq" id="WP_200773206.1">
    <property type="nucleotide sequence ID" value="NZ_CP072329.1"/>
</dbReference>
<organism evidence="5 8">
    <name type="scientific">Streptococcus lactarius</name>
    <dbReference type="NCBI Taxonomy" id="684066"/>
    <lineage>
        <taxon>Bacteria</taxon>
        <taxon>Bacillati</taxon>
        <taxon>Bacillota</taxon>
        <taxon>Bacilli</taxon>
        <taxon>Lactobacillales</taxon>
        <taxon>Streptococcaceae</taxon>
        <taxon>Streptococcus</taxon>
    </lineage>
</organism>
<evidence type="ECO:0000256" key="3">
    <source>
        <dbReference type="ARBA" id="ARBA00023163"/>
    </source>
</evidence>
<dbReference type="InterPro" id="IPR036388">
    <property type="entry name" value="WH-like_DNA-bd_sf"/>
</dbReference>
<accession>A0A9X0WPC7</accession>
<dbReference type="GO" id="GO:0003677">
    <property type="term" value="F:DNA binding"/>
    <property type="evidence" value="ECO:0007669"/>
    <property type="project" value="UniProtKB-KW"/>
</dbReference>
<dbReference type="EMBL" id="CP072329">
    <property type="protein sequence ID" value="QUB39224.1"/>
    <property type="molecule type" value="Genomic_DNA"/>
</dbReference>
<keyword evidence="1" id="KW-0805">Transcription regulation</keyword>
<dbReference type="PANTHER" id="PTHR33154:SF33">
    <property type="entry name" value="TRANSCRIPTIONAL REPRESSOR SDPR"/>
    <property type="match status" value="1"/>
</dbReference>
<keyword evidence="3" id="KW-0804">Transcription</keyword>
<dbReference type="PANTHER" id="PTHR33154">
    <property type="entry name" value="TRANSCRIPTIONAL REGULATOR, ARSR FAMILY"/>
    <property type="match status" value="1"/>
</dbReference>
<reference evidence="5" key="1">
    <citation type="submission" date="2016-12" db="EMBL/GenBank/DDBJ databases">
        <title>Draft genome of Streptococcus lactarius CCUG 66490T type strain.</title>
        <authorList>
            <person name="Salva-Serra F."/>
            <person name="Engstrom-Jakobsson H."/>
            <person name="Thorell K."/>
            <person name="Gomila M."/>
            <person name="Gonzales-Siles L."/>
            <person name="Busquets A."/>
            <person name="Jaen-Luchoro D."/>
            <person name="Karlsson R."/>
            <person name="Kristiansson E."/>
            <person name="Moore E."/>
        </authorList>
    </citation>
    <scope>NUCLEOTIDE SEQUENCE</scope>
    <source>
        <strain evidence="5">CCUG 66490</strain>
    </source>
</reference>
<sequence>MKKEINYFNEALLLATRICNWEEKTDSDLPINYQKYELSKEQIDLEHQDLISFYNNIRREGRSVLNEFSEIEIFFKNYRNEKTPEILYFLTYSRLQKTIKNYSTSELLSVIKSEFIKNMQSLGYELSPEFHLHEIDNLKLFNEQQRYLIYKLLHNINHTFDQLYQFILSMEQVIKNQEYLILSRLDEVYSEMGTEKLISEELESTIDSLSKNHTIVDVEYTLFIQFPQLFGLSLFLEGELTKGFCYFGLVPSLLKGQPKSVEEKKEDMIQKLSLISDPTRFNIILMLSKKSMYGREISEELSISTGTISHHLSHLLKENLIQSEMKGKRIYYRVNQSEINQIGSFLLQLGGEKYE</sequence>
<dbReference type="InterPro" id="IPR036390">
    <property type="entry name" value="WH_DNA-bd_sf"/>
</dbReference>